<reference evidence="2" key="1">
    <citation type="journal article" date="2019" name="Int. J. Syst. Evol. Microbiol.">
        <title>The Global Catalogue of Microorganisms (GCM) 10K type strain sequencing project: providing services to taxonomists for standard genome sequencing and annotation.</title>
        <authorList>
            <consortium name="The Broad Institute Genomics Platform"/>
            <consortium name="The Broad Institute Genome Sequencing Center for Infectious Disease"/>
            <person name="Wu L."/>
            <person name="Ma J."/>
        </authorList>
    </citation>
    <scope>NUCLEOTIDE SEQUENCE [LARGE SCALE GENOMIC DNA]</scope>
    <source>
        <strain evidence="2">JCM 17069</strain>
    </source>
</reference>
<evidence type="ECO:0000313" key="1">
    <source>
        <dbReference type="EMBL" id="GAA4064084.1"/>
    </source>
</evidence>
<sequence>MIKISFIFKKGTNYFIRCNRNKYPKLKNINTKKNKVRKPKFKFFHSKLIILLQPIFLICCHGFAIRAQIPNQNKSNKLIT</sequence>
<proteinExistence type="predicted"/>
<dbReference type="Proteomes" id="UP001500367">
    <property type="component" value="Unassembled WGS sequence"/>
</dbReference>
<accession>A0ABP7VC60</accession>
<protein>
    <submittedName>
        <fullName evidence="1">Uncharacterized protein</fullName>
    </submittedName>
</protein>
<keyword evidence="2" id="KW-1185">Reference proteome</keyword>
<evidence type="ECO:0000313" key="2">
    <source>
        <dbReference type="Proteomes" id="UP001500367"/>
    </source>
</evidence>
<dbReference type="EMBL" id="BAABCT010000001">
    <property type="protein sequence ID" value="GAA4064084.1"/>
    <property type="molecule type" value="Genomic_DNA"/>
</dbReference>
<gene>
    <name evidence="1" type="ORF">GCM10022389_06090</name>
</gene>
<name>A0ABP7VC60_9FLAO</name>
<comment type="caution">
    <text evidence="1">The sequence shown here is derived from an EMBL/GenBank/DDBJ whole genome shotgun (WGS) entry which is preliminary data.</text>
</comment>
<organism evidence="1 2">
    <name type="scientific">Flavobacterium cheonanense</name>
    <dbReference type="NCBI Taxonomy" id="706183"/>
    <lineage>
        <taxon>Bacteria</taxon>
        <taxon>Pseudomonadati</taxon>
        <taxon>Bacteroidota</taxon>
        <taxon>Flavobacteriia</taxon>
        <taxon>Flavobacteriales</taxon>
        <taxon>Flavobacteriaceae</taxon>
        <taxon>Flavobacterium</taxon>
    </lineage>
</organism>